<accession>A0ABM1GBJ5</accession>
<feature type="region of interest" description="Disordered" evidence="1">
    <location>
        <begin position="1"/>
        <end position="50"/>
    </location>
</feature>
<evidence type="ECO:0000313" key="2">
    <source>
        <dbReference type="Proteomes" id="UP000694930"/>
    </source>
</evidence>
<sequence length="186" mass="20304">MVHDQQVEETSNNRMIEDARKAKAYEGSVDRVSNPKSQKGRSGCSPSEKPTCTRCGKKHVGECLAGTGNCFGCDMICHKVRDCPNIRGQEKGSGQCQASGSNSDVPRKNHFYALRSRGDQEESLDVVTGMLQVFTINAFALLDPSATFSFVIPVVAMKFDILPDILIDPFLVTTPVGDSVIAKRVY</sequence>
<evidence type="ECO:0000313" key="3">
    <source>
        <dbReference type="RefSeq" id="XP_015068697.1"/>
    </source>
</evidence>
<feature type="compositionally biased region" description="Basic and acidic residues" evidence="1">
    <location>
        <begin position="15"/>
        <end position="24"/>
    </location>
</feature>
<dbReference type="GeneID" id="107013254"/>
<dbReference type="Pfam" id="PF08284">
    <property type="entry name" value="RVP_2"/>
    <property type="match status" value="1"/>
</dbReference>
<protein>
    <submittedName>
        <fullName evidence="3">Uncharacterized protein LOC107013254</fullName>
    </submittedName>
</protein>
<dbReference type="Proteomes" id="UP000694930">
    <property type="component" value="Chromosome 3"/>
</dbReference>
<reference evidence="2" key="1">
    <citation type="journal article" date="2014" name="Nat. Genet.">
        <title>The genome of the stress-tolerant wild tomato species Solanum pennellii.</title>
        <authorList>
            <person name="Bolger A."/>
            <person name="Scossa F."/>
            <person name="Bolger M.E."/>
            <person name="Lanz C."/>
            <person name="Maumus F."/>
            <person name="Tohge T."/>
            <person name="Quesneville H."/>
            <person name="Alseekh S."/>
            <person name="Sorensen I."/>
            <person name="Lichtenstein G."/>
            <person name="Fich E.A."/>
            <person name="Conte M."/>
            <person name="Keller H."/>
            <person name="Schneeberger K."/>
            <person name="Schwacke R."/>
            <person name="Ofner I."/>
            <person name="Vrebalov J."/>
            <person name="Xu Y."/>
            <person name="Osorio S."/>
            <person name="Aflitos S.A."/>
            <person name="Schijlen E."/>
            <person name="Jimenez-Gomez J.M."/>
            <person name="Ryngajllo M."/>
            <person name="Kimura S."/>
            <person name="Kumar R."/>
            <person name="Koenig D."/>
            <person name="Headland L.R."/>
            <person name="Maloof J.N."/>
            <person name="Sinha N."/>
            <person name="van Ham R.C."/>
            <person name="Lankhorst R.K."/>
            <person name="Mao L."/>
            <person name="Vogel A."/>
            <person name="Arsova B."/>
            <person name="Panstruga R."/>
            <person name="Fei Z."/>
            <person name="Rose J.K."/>
            <person name="Zamir D."/>
            <person name="Carrari F."/>
            <person name="Giovannoni J.J."/>
            <person name="Weigel D."/>
            <person name="Usadel B."/>
            <person name="Fernie A.R."/>
        </authorList>
    </citation>
    <scope>NUCLEOTIDE SEQUENCE [LARGE SCALE GENOMIC DNA]</scope>
    <source>
        <strain evidence="2">cv. LA0716</strain>
    </source>
</reference>
<name>A0ABM1GBJ5_SOLPN</name>
<organism evidence="2 3">
    <name type="scientific">Solanum pennellii</name>
    <name type="common">Tomato</name>
    <name type="synonym">Lycopersicon pennellii</name>
    <dbReference type="NCBI Taxonomy" id="28526"/>
    <lineage>
        <taxon>Eukaryota</taxon>
        <taxon>Viridiplantae</taxon>
        <taxon>Streptophyta</taxon>
        <taxon>Embryophyta</taxon>
        <taxon>Tracheophyta</taxon>
        <taxon>Spermatophyta</taxon>
        <taxon>Magnoliopsida</taxon>
        <taxon>eudicotyledons</taxon>
        <taxon>Gunneridae</taxon>
        <taxon>Pentapetalae</taxon>
        <taxon>asterids</taxon>
        <taxon>lamiids</taxon>
        <taxon>Solanales</taxon>
        <taxon>Solanaceae</taxon>
        <taxon>Solanoideae</taxon>
        <taxon>Solaneae</taxon>
        <taxon>Solanum</taxon>
        <taxon>Solanum subgen. Lycopersicon</taxon>
    </lineage>
</organism>
<reference evidence="3" key="2">
    <citation type="submission" date="2025-08" db="UniProtKB">
        <authorList>
            <consortium name="RefSeq"/>
        </authorList>
    </citation>
    <scope>IDENTIFICATION</scope>
</reference>
<dbReference type="RefSeq" id="XP_015068697.1">
    <property type="nucleotide sequence ID" value="XM_015213211.1"/>
</dbReference>
<evidence type="ECO:0000256" key="1">
    <source>
        <dbReference type="SAM" id="MobiDB-lite"/>
    </source>
</evidence>
<keyword evidence="2" id="KW-1185">Reference proteome</keyword>
<proteinExistence type="predicted"/>
<gene>
    <name evidence="3" type="primary">LOC107013254</name>
</gene>